<feature type="transmembrane region" description="Helical" evidence="1">
    <location>
        <begin position="180"/>
        <end position="205"/>
    </location>
</feature>
<dbReference type="AlphaFoldDB" id="A0A1V3IS37"/>
<proteinExistence type="predicted"/>
<feature type="transmembrane region" description="Helical" evidence="1">
    <location>
        <begin position="37"/>
        <end position="57"/>
    </location>
</feature>
<feature type="transmembrane region" description="Helical" evidence="1">
    <location>
        <begin position="248"/>
        <end position="265"/>
    </location>
</feature>
<evidence type="ECO:0000256" key="1">
    <source>
        <dbReference type="SAM" id="Phobius"/>
    </source>
</evidence>
<evidence type="ECO:0000313" key="2">
    <source>
        <dbReference type="EMBL" id="OOF45047.1"/>
    </source>
</evidence>
<sequence length="266" mass="29463">MSEQSSKSFLIPLSILAIAMVLAIDLFILSLQSQPQVIPHLGLTVLVAQLMSLLVFYKGEICPGQRGRLIKVNLTFALYWMVWWGMSFSSSQPTFTNVVCLCGLSVVYFIWKQPKAEKLRNSFLLMATLVGGLGVLGYVMLLSQLPLSAFAEYNPMAPILAGVILANLSLVIAKSRLQGLIALFPFVMIILLVLNAAVMFIFLILNGLESAVDSEHVFAYGIYFICHLVMAAILAIHSIRKWTLSVNTLFILLFIGVCLPLWMVFI</sequence>
<comment type="caution">
    <text evidence="2">The sequence shown here is derived from an EMBL/GenBank/DDBJ whole genome shotgun (WGS) entry which is preliminary data.</text>
</comment>
<feature type="transmembrane region" description="Helical" evidence="1">
    <location>
        <begin position="9"/>
        <end position="31"/>
    </location>
</feature>
<keyword evidence="1" id="KW-1133">Transmembrane helix</keyword>
<keyword evidence="1" id="KW-0812">Transmembrane</keyword>
<dbReference type="OrthoDB" id="5915482at2"/>
<feature type="transmembrane region" description="Helical" evidence="1">
    <location>
        <begin position="217"/>
        <end position="236"/>
    </location>
</feature>
<protein>
    <submittedName>
        <fullName evidence="2">Uncharacterized protein</fullName>
    </submittedName>
</protein>
<organism evidence="2 3">
    <name type="scientific">Rodentibacter rarus</name>
    <dbReference type="NCBI Taxonomy" id="1908260"/>
    <lineage>
        <taxon>Bacteria</taxon>
        <taxon>Pseudomonadati</taxon>
        <taxon>Pseudomonadota</taxon>
        <taxon>Gammaproteobacteria</taxon>
        <taxon>Pasteurellales</taxon>
        <taxon>Pasteurellaceae</taxon>
        <taxon>Rodentibacter</taxon>
    </lineage>
</organism>
<feature type="transmembrane region" description="Helical" evidence="1">
    <location>
        <begin position="155"/>
        <end position="173"/>
    </location>
</feature>
<keyword evidence="1" id="KW-0472">Membrane</keyword>
<feature type="transmembrane region" description="Helical" evidence="1">
    <location>
        <begin position="69"/>
        <end position="88"/>
    </location>
</feature>
<dbReference type="STRING" id="1908260.BKK50_00800"/>
<evidence type="ECO:0000313" key="3">
    <source>
        <dbReference type="Proteomes" id="UP000189433"/>
    </source>
</evidence>
<accession>A0A1V3IS37</accession>
<feature type="transmembrane region" description="Helical" evidence="1">
    <location>
        <begin position="123"/>
        <end position="143"/>
    </location>
</feature>
<dbReference type="RefSeq" id="WP_077414401.1">
    <property type="nucleotide sequence ID" value="NZ_MLHI01000009.1"/>
</dbReference>
<feature type="transmembrane region" description="Helical" evidence="1">
    <location>
        <begin position="94"/>
        <end position="111"/>
    </location>
</feature>
<gene>
    <name evidence="2" type="ORF">BKK50_00800</name>
</gene>
<dbReference type="EMBL" id="MLHJ01000007">
    <property type="protein sequence ID" value="OOF45047.1"/>
    <property type="molecule type" value="Genomic_DNA"/>
</dbReference>
<dbReference type="Proteomes" id="UP000189433">
    <property type="component" value="Unassembled WGS sequence"/>
</dbReference>
<keyword evidence="3" id="KW-1185">Reference proteome</keyword>
<name>A0A1V3IS37_9PAST</name>
<reference evidence="2 3" key="1">
    <citation type="submission" date="2016-10" db="EMBL/GenBank/DDBJ databases">
        <title>Rodentibacter gen. nov. and new species.</title>
        <authorList>
            <person name="Christensen H."/>
        </authorList>
    </citation>
    <scope>NUCLEOTIDE SEQUENCE [LARGE SCALE GENOMIC DNA]</scope>
    <source>
        <strain evidence="2 3">CCUG17206</strain>
    </source>
</reference>